<evidence type="ECO:0000313" key="3">
    <source>
        <dbReference type="EMBL" id="CAD6185876.1"/>
    </source>
</evidence>
<dbReference type="AlphaFoldDB" id="A0A8S1GR14"/>
<organism evidence="3 4">
    <name type="scientific">Caenorhabditis auriculariae</name>
    <dbReference type="NCBI Taxonomy" id="2777116"/>
    <lineage>
        <taxon>Eukaryota</taxon>
        <taxon>Metazoa</taxon>
        <taxon>Ecdysozoa</taxon>
        <taxon>Nematoda</taxon>
        <taxon>Chromadorea</taxon>
        <taxon>Rhabditida</taxon>
        <taxon>Rhabditina</taxon>
        <taxon>Rhabditomorpha</taxon>
        <taxon>Rhabditoidea</taxon>
        <taxon>Rhabditidae</taxon>
        <taxon>Peloderinae</taxon>
        <taxon>Caenorhabditis</taxon>
    </lineage>
</organism>
<dbReference type="EMBL" id="CAJGYM010000003">
    <property type="protein sequence ID" value="CAD6185876.1"/>
    <property type="molecule type" value="Genomic_DNA"/>
</dbReference>
<evidence type="ECO:0000256" key="2">
    <source>
        <dbReference type="SAM" id="SignalP"/>
    </source>
</evidence>
<sequence length="311" mass="34535">MILRLVFFATLIGVSIASTCPHSTSARIQECVRPVAEYAKIINNQDSRGGTGGSEFGSAFSLPNMGGRVFNELCRLIAKFNGCVKEHRRTCEKHVTIALIDSSYGYLCNDGYNTFMESAECLMELDRKPTVKRCHDETLKEIETANTDTGVIMEAKLDRMCEALNFFSGCVRSPIKQQCGLSAWQVIYQVLKDTTNTLMPACQFTGTSAKLTSFQQEKHVEEPHLLTVVEPDSEEEMTSSTVLMTTSTRPPTTTTSPKKTMRKNIQAELNYTLSYQSKASPDGPFARRASDNAQTPCKQGNPKFRGFELAM</sequence>
<feature type="region of interest" description="Disordered" evidence="1">
    <location>
        <begin position="231"/>
        <end position="260"/>
    </location>
</feature>
<feature type="signal peptide" evidence="2">
    <location>
        <begin position="1"/>
        <end position="17"/>
    </location>
</feature>
<protein>
    <recommendedName>
        <fullName evidence="5">DUF19 domain-containing protein</fullName>
    </recommendedName>
</protein>
<evidence type="ECO:0008006" key="5">
    <source>
        <dbReference type="Google" id="ProtNLM"/>
    </source>
</evidence>
<dbReference type="PANTHER" id="PTHR37431:SF3">
    <property type="entry name" value="DUF19 DOMAIN-CONTAINING PROTEIN"/>
    <property type="match status" value="1"/>
</dbReference>
<feature type="region of interest" description="Disordered" evidence="1">
    <location>
        <begin position="278"/>
        <end position="311"/>
    </location>
</feature>
<gene>
    <name evidence="3" type="ORF">CAUJ_LOCUS1795</name>
</gene>
<proteinExistence type="predicted"/>
<dbReference type="PANTHER" id="PTHR37431">
    <property type="entry name" value="PROTEIN CBG06927"/>
    <property type="match status" value="1"/>
</dbReference>
<reference evidence="3" key="1">
    <citation type="submission" date="2020-10" db="EMBL/GenBank/DDBJ databases">
        <authorList>
            <person name="Kikuchi T."/>
        </authorList>
    </citation>
    <scope>NUCLEOTIDE SEQUENCE</scope>
    <source>
        <strain evidence="3">NKZ352</strain>
    </source>
</reference>
<dbReference type="OrthoDB" id="5912690at2759"/>
<dbReference type="Proteomes" id="UP000835052">
    <property type="component" value="Unassembled WGS sequence"/>
</dbReference>
<keyword evidence="2" id="KW-0732">Signal</keyword>
<feature type="compositionally biased region" description="Low complexity" evidence="1">
    <location>
        <begin position="238"/>
        <end position="258"/>
    </location>
</feature>
<keyword evidence="4" id="KW-1185">Reference proteome</keyword>
<accession>A0A8S1GR14</accession>
<evidence type="ECO:0000256" key="1">
    <source>
        <dbReference type="SAM" id="MobiDB-lite"/>
    </source>
</evidence>
<name>A0A8S1GR14_9PELO</name>
<feature type="chain" id="PRO_5035792050" description="DUF19 domain-containing protein" evidence="2">
    <location>
        <begin position="18"/>
        <end position="311"/>
    </location>
</feature>
<evidence type="ECO:0000313" key="4">
    <source>
        <dbReference type="Proteomes" id="UP000835052"/>
    </source>
</evidence>
<comment type="caution">
    <text evidence="3">The sequence shown here is derived from an EMBL/GenBank/DDBJ whole genome shotgun (WGS) entry which is preliminary data.</text>
</comment>